<evidence type="ECO:0000313" key="3">
    <source>
        <dbReference type="Proteomes" id="UP000198967"/>
    </source>
</evidence>
<dbReference type="Proteomes" id="UP000198967">
    <property type="component" value="Unassembled WGS sequence"/>
</dbReference>
<accession>A0A1G7ZAA9</accession>
<protein>
    <submittedName>
        <fullName evidence="2">Glycosyltransferase involved in cell wall bisynthesis</fullName>
    </submittedName>
</protein>
<dbReference type="SUPFAM" id="SSF53448">
    <property type="entry name" value="Nucleotide-diphospho-sugar transferases"/>
    <property type="match status" value="1"/>
</dbReference>
<feature type="domain" description="Glycosyltransferase 2-like" evidence="1">
    <location>
        <begin position="5"/>
        <end position="128"/>
    </location>
</feature>
<dbReference type="PANTHER" id="PTHR43630">
    <property type="entry name" value="POLY-BETA-1,6-N-ACETYL-D-GLUCOSAMINE SYNTHASE"/>
    <property type="match status" value="1"/>
</dbReference>
<dbReference type="PANTHER" id="PTHR43630:SF2">
    <property type="entry name" value="GLYCOSYLTRANSFERASE"/>
    <property type="match status" value="1"/>
</dbReference>
<dbReference type="InterPro" id="IPR029044">
    <property type="entry name" value="Nucleotide-diphossugar_trans"/>
</dbReference>
<evidence type="ECO:0000259" key="1">
    <source>
        <dbReference type="Pfam" id="PF00535"/>
    </source>
</evidence>
<dbReference type="GO" id="GO:0016740">
    <property type="term" value="F:transferase activity"/>
    <property type="evidence" value="ECO:0007669"/>
    <property type="project" value="UniProtKB-KW"/>
</dbReference>
<dbReference type="CDD" id="cd02511">
    <property type="entry name" value="Beta4Glucosyltransferase"/>
    <property type="match status" value="1"/>
</dbReference>
<reference evidence="2 3" key="1">
    <citation type="submission" date="2016-10" db="EMBL/GenBank/DDBJ databases">
        <authorList>
            <person name="de Groot N.N."/>
        </authorList>
    </citation>
    <scope>NUCLEOTIDE SEQUENCE [LARGE SCALE GENOMIC DNA]</scope>
    <source>
        <strain evidence="2 3">CGMCC 4.3143</strain>
    </source>
</reference>
<dbReference type="Gene3D" id="3.90.550.10">
    <property type="entry name" value="Spore Coat Polysaccharide Biosynthesis Protein SpsA, Chain A"/>
    <property type="match status" value="1"/>
</dbReference>
<dbReference type="AlphaFoldDB" id="A0A1G7ZAA9"/>
<keyword evidence="2" id="KW-0808">Transferase</keyword>
<sequence>MLPISVIILTKNEEAAIRDCIAAVPWAAEVFVVDSSSTDKTAQIARQMGATMVSFSWNGEYPKKKQWALDNVPAKHDWVLLLDADEVAQPELPRHLAEVIDETSGGGPYGAADIEFDYEWQGRLLKHGHRVVKRSLVQRTRCRFPVVDDLSVASMWEVEGHYQPQTHLPVRRIPAGIIHRDPDPASQWFSRHNRYSDWEAHVVTSGQRAEIAGARSRGGRLFARVPFKAVAFFLYSFVVQRGFLDGRAGFDYALAQSFYYWQIELKIREIQRTAEGIERQ</sequence>
<dbReference type="EMBL" id="FNBE01000018">
    <property type="protein sequence ID" value="SDH05681.1"/>
    <property type="molecule type" value="Genomic_DNA"/>
</dbReference>
<evidence type="ECO:0000313" key="2">
    <source>
        <dbReference type="EMBL" id="SDH05681.1"/>
    </source>
</evidence>
<dbReference type="OrthoDB" id="9806525at2"/>
<dbReference type="STRING" id="366584.SAMN05216377_11880"/>
<organism evidence="2 3">
    <name type="scientific">Pseudonocardia oroxyli</name>
    <dbReference type="NCBI Taxonomy" id="366584"/>
    <lineage>
        <taxon>Bacteria</taxon>
        <taxon>Bacillati</taxon>
        <taxon>Actinomycetota</taxon>
        <taxon>Actinomycetes</taxon>
        <taxon>Pseudonocardiales</taxon>
        <taxon>Pseudonocardiaceae</taxon>
        <taxon>Pseudonocardia</taxon>
    </lineage>
</organism>
<keyword evidence="3" id="KW-1185">Reference proteome</keyword>
<proteinExistence type="predicted"/>
<name>A0A1G7ZAA9_PSEOR</name>
<dbReference type="InterPro" id="IPR001173">
    <property type="entry name" value="Glyco_trans_2-like"/>
</dbReference>
<gene>
    <name evidence="2" type="ORF">SAMN05216377_11880</name>
</gene>
<dbReference type="Pfam" id="PF00535">
    <property type="entry name" value="Glycos_transf_2"/>
    <property type="match status" value="1"/>
</dbReference>